<dbReference type="InterPro" id="IPR036775">
    <property type="entry name" value="DNA_pol_Y-fam_lit_finger_sf"/>
</dbReference>
<dbReference type="InterPro" id="IPR043128">
    <property type="entry name" value="Rev_trsase/Diguanyl_cyclase"/>
</dbReference>
<dbReference type="InterPro" id="IPR017961">
    <property type="entry name" value="DNA_pol_Y-fam_little_finger"/>
</dbReference>
<dbReference type="Gene3D" id="3.40.1170.60">
    <property type="match status" value="1"/>
</dbReference>
<keyword evidence="3" id="KW-0548">Nucleotidyltransferase</keyword>
<dbReference type="SUPFAM" id="SSF100879">
    <property type="entry name" value="Lesion bypass DNA polymerase (Y-family), little finger domain"/>
    <property type="match status" value="1"/>
</dbReference>
<organism evidence="7 8">
    <name type="scientific">Candidatus Enterococcus mangumiae</name>
    <dbReference type="NCBI Taxonomy" id="2230878"/>
    <lineage>
        <taxon>Bacteria</taxon>
        <taxon>Bacillati</taxon>
        <taxon>Bacillota</taxon>
        <taxon>Bacilli</taxon>
        <taxon>Lactobacillales</taxon>
        <taxon>Enterococcaceae</taxon>
        <taxon>Enterococcus</taxon>
    </lineage>
</organism>
<dbReference type="CDD" id="cd01700">
    <property type="entry name" value="PolY_Pol_V_umuC"/>
    <property type="match status" value="1"/>
</dbReference>
<dbReference type="EMBL" id="CP147250">
    <property type="protein sequence ID" value="WYJ80182.1"/>
    <property type="molecule type" value="Genomic_DNA"/>
</dbReference>
<reference evidence="7 8" key="2">
    <citation type="submission" date="2024-03" db="EMBL/GenBank/DDBJ databases">
        <title>The Genome Sequence of Enterococcus sp. DIV1094.</title>
        <authorList>
            <consortium name="The Broad Institute Genomics Platform"/>
            <consortium name="The Broad Institute Microbial Omics Core"/>
            <consortium name="The Broad Institute Genomic Center for Infectious Diseases"/>
            <person name="Earl A."/>
            <person name="Manson A."/>
            <person name="Gilmore M."/>
            <person name="Schwartman J."/>
            <person name="Shea T."/>
            <person name="Abouelleil A."/>
            <person name="Cao P."/>
            <person name="Chapman S."/>
            <person name="Cusick C."/>
            <person name="Young S."/>
            <person name="Neafsey D."/>
            <person name="Nusbaum C."/>
            <person name="Birren B."/>
        </authorList>
    </citation>
    <scope>NUCLEOTIDE SEQUENCE [LARGE SCALE GENOMIC DNA]</scope>
    <source>
        <strain evidence="7 8">DIV1094</strain>
    </source>
</reference>
<keyword evidence="8" id="KW-1185">Reference proteome</keyword>
<evidence type="ECO:0000313" key="8">
    <source>
        <dbReference type="Proteomes" id="UP000664360"/>
    </source>
</evidence>
<feature type="domain" description="UmuC" evidence="6">
    <location>
        <begin position="19"/>
        <end position="217"/>
    </location>
</feature>
<sequence length="463" mass="52281">MFKNQNPVFDYQKEPSRDILCIDCKSFYASVECVERGLNPLEAKLVVMSYPSNSWEERGSGLILASSPEAKKAYGITNISRARDLPFPYPKDLHIAPPRMAYYMEKNKEINAIYKKYADEANHHVYSVDESFLDITNSLNLFGVKTAKELAQMIQQDVVDRTGIYTTVGIGDNPLLAKLALDNASKDSPDRIAEWRYEEVKTTVWQIPKLTDFWGIGRKMAVRLNNLGIDTVYDLAHADYYRLKSTLGVIGTQLYAHAWGIDRSFLGEKYTPKSKSMGNSQILNRDYTRRSEIEIVIKEMADQLGTRLRRAETKAQVISLWVGFSLGYIDPSGKRGFHQQLKIPATNSSHELAEALLRIFDQHYKRQDIRSIGVNCSQLVYSAGLQLNLFDDPKEQMNHAKVDFIVDKIRQKYGFKAIVHAHSLLEGGRAIARSSLVGGHAGGMAGIEGEGHATHEKRISRLQ</sequence>
<dbReference type="InterPro" id="IPR050116">
    <property type="entry name" value="DNA_polymerase-Y"/>
</dbReference>
<dbReference type="RefSeq" id="WP_206855447.1">
    <property type="nucleotide sequence ID" value="NZ_CP147250.1"/>
</dbReference>
<evidence type="ECO:0000256" key="1">
    <source>
        <dbReference type="ARBA" id="ARBA00010945"/>
    </source>
</evidence>
<comment type="similarity">
    <text evidence="1">Belongs to the DNA polymerase type-Y family.</text>
</comment>
<gene>
    <name evidence="7" type="ORF">DOK79_001739</name>
</gene>
<dbReference type="Gene3D" id="3.30.70.270">
    <property type="match status" value="1"/>
</dbReference>
<dbReference type="Gene3D" id="1.10.150.20">
    <property type="entry name" value="5' to 3' exonuclease, C-terminal subdomain"/>
    <property type="match status" value="1"/>
</dbReference>
<keyword evidence="5" id="KW-0239">DNA-directed DNA polymerase</keyword>
<protein>
    <submittedName>
        <fullName evidence="7">DNA directed DNA polymerase</fullName>
    </submittedName>
</protein>
<evidence type="ECO:0000256" key="5">
    <source>
        <dbReference type="ARBA" id="ARBA00022932"/>
    </source>
</evidence>
<evidence type="ECO:0000313" key="7">
    <source>
        <dbReference type="EMBL" id="WYJ80182.1"/>
    </source>
</evidence>
<dbReference type="Pfam" id="PF00817">
    <property type="entry name" value="IMS"/>
    <property type="match status" value="1"/>
</dbReference>
<reference evidence="7 8" key="1">
    <citation type="submission" date="2021-03" db="EMBL/GenBank/DDBJ databases">
        <authorList>
            <person name="Gilmore M.S."/>
            <person name="Schwartzman J."/>
            <person name="Van Tyne D."/>
            <person name="Martin M."/>
            <person name="Earl A.M."/>
            <person name="Manson A.L."/>
            <person name="Straub T."/>
            <person name="Salamzade R."/>
            <person name="Saavedra J."/>
            <person name="Lebreton F."/>
            <person name="Prichula J."/>
            <person name="Schaufler K."/>
            <person name="Gaca A."/>
            <person name="Sgardioli B."/>
            <person name="Wagenaar J."/>
            <person name="Strong T."/>
        </authorList>
    </citation>
    <scope>NUCLEOTIDE SEQUENCE [LARGE SCALE GENOMIC DNA]</scope>
    <source>
        <strain evidence="7 8">DIV1094</strain>
    </source>
</reference>
<keyword evidence="4" id="KW-0235">DNA replication</keyword>
<dbReference type="Gene3D" id="3.30.1490.100">
    <property type="entry name" value="DNA polymerase, Y-family, little finger domain"/>
    <property type="match status" value="1"/>
</dbReference>
<dbReference type="PANTHER" id="PTHR11076:SF35">
    <property type="entry name" value="DNA REPAIR PROTEIN HOMOLOG YOBH"/>
    <property type="match status" value="1"/>
</dbReference>
<accession>A0ABZ2SX77</accession>
<dbReference type="SUPFAM" id="SSF56672">
    <property type="entry name" value="DNA/RNA polymerases"/>
    <property type="match status" value="1"/>
</dbReference>
<keyword evidence="2" id="KW-0515">Mutator protein</keyword>
<dbReference type="InterPro" id="IPR001126">
    <property type="entry name" value="UmuC"/>
</dbReference>
<dbReference type="PANTHER" id="PTHR11076">
    <property type="entry name" value="DNA REPAIR POLYMERASE UMUC / TRANSFERASE FAMILY MEMBER"/>
    <property type="match status" value="1"/>
</dbReference>
<evidence type="ECO:0000256" key="4">
    <source>
        <dbReference type="ARBA" id="ARBA00022705"/>
    </source>
</evidence>
<evidence type="ECO:0000259" key="6">
    <source>
        <dbReference type="PROSITE" id="PS50173"/>
    </source>
</evidence>
<evidence type="ECO:0000256" key="3">
    <source>
        <dbReference type="ARBA" id="ARBA00022695"/>
    </source>
</evidence>
<proteinExistence type="inferred from homology"/>
<dbReference type="Proteomes" id="UP000664360">
    <property type="component" value="Chromosome"/>
</dbReference>
<dbReference type="Pfam" id="PF21999">
    <property type="entry name" value="IMS_HHH_1"/>
    <property type="match status" value="1"/>
</dbReference>
<dbReference type="Pfam" id="PF11799">
    <property type="entry name" value="IMS_C"/>
    <property type="match status" value="1"/>
</dbReference>
<dbReference type="InterPro" id="IPR053848">
    <property type="entry name" value="IMS_HHH_1"/>
</dbReference>
<dbReference type="PROSITE" id="PS50173">
    <property type="entry name" value="UMUC"/>
    <property type="match status" value="1"/>
</dbReference>
<name>A0ABZ2SX77_9ENTE</name>
<keyword evidence="5" id="KW-0808">Transferase</keyword>
<dbReference type="InterPro" id="IPR043502">
    <property type="entry name" value="DNA/RNA_pol_sf"/>
</dbReference>
<evidence type="ECO:0000256" key="2">
    <source>
        <dbReference type="ARBA" id="ARBA00022457"/>
    </source>
</evidence>